<organism evidence="2 3">
    <name type="scientific">Natribacillus halophilus</name>
    <dbReference type="NCBI Taxonomy" id="549003"/>
    <lineage>
        <taxon>Bacteria</taxon>
        <taxon>Bacillati</taxon>
        <taxon>Bacillota</taxon>
        <taxon>Bacilli</taxon>
        <taxon>Bacillales</taxon>
        <taxon>Bacillaceae</taxon>
        <taxon>Natribacillus</taxon>
    </lineage>
</organism>
<keyword evidence="3" id="KW-1185">Reference proteome</keyword>
<keyword evidence="1" id="KW-0812">Transmembrane</keyword>
<protein>
    <recommendedName>
        <fullName evidence="4">LysM domain-containing protein</fullName>
    </recommendedName>
</protein>
<evidence type="ECO:0000313" key="3">
    <source>
        <dbReference type="Proteomes" id="UP000198853"/>
    </source>
</evidence>
<sequence>MIARGVKIMKKWLWILAIATICFAVYYDFSRGTLPVVDSSQPAEESPTEIAQTNVERTVDVEIEAGQTLLSVMEQLHETGMGADMEMIKADFRLLNDNQPPEELQQGEVYTFPLYEG</sequence>
<evidence type="ECO:0000256" key="1">
    <source>
        <dbReference type="SAM" id="Phobius"/>
    </source>
</evidence>
<reference evidence="2 3" key="1">
    <citation type="submission" date="2016-10" db="EMBL/GenBank/DDBJ databases">
        <authorList>
            <person name="de Groot N.N."/>
        </authorList>
    </citation>
    <scope>NUCLEOTIDE SEQUENCE [LARGE SCALE GENOMIC DNA]</scope>
    <source>
        <strain evidence="2 3">DSM 21771</strain>
    </source>
</reference>
<evidence type="ECO:0000313" key="2">
    <source>
        <dbReference type="EMBL" id="SDI33242.1"/>
    </source>
</evidence>
<accession>A0A1G8JPZ4</accession>
<gene>
    <name evidence="2" type="ORF">SAMN04488123_101343</name>
</gene>
<evidence type="ECO:0008006" key="4">
    <source>
        <dbReference type="Google" id="ProtNLM"/>
    </source>
</evidence>
<dbReference type="AlphaFoldDB" id="A0A1G8JPZ4"/>
<proteinExistence type="predicted"/>
<dbReference type="EMBL" id="FNEN01000001">
    <property type="protein sequence ID" value="SDI33242.1"/>
    <property type="molecule type" value="Genomic_DNA"/>
</dbReference>
<dbReference type="Proteomes" id="UP000198853">
    <property type="component" value="Unassembled WGS sequence"/>
</dbReference>
<keyword evidence="1" id="KW-1133">Transmembrane helix</keyword>
<keyword evidence="1" id="KW-0472">Membrane</keyword>
<feature type="transmembrane region" description="Helical" evidence="1">
    <location>
        <begin position="12"/>
        <end position="29"/>
    </location>
</feature>
<name>A0A1G8JPZ4_9BACI</name>